<feature type="transmembrane region" description="Helical" evidence="6">
    <location>
        <begin position="265"/>
        <end position="283"/>
    </location>
</feature>
<dbReference type="AlphaFoldDB" id="A0A037ZCF1"/>
<proteinExistence type="inferred from homology"/>
<evidence type="ECO:0000313" key="9">
    <source>
        <dbReference type="Proteomes" id="UP000026249"/>
    </source>
</evidence>
<feature type="domain" description="EamA" evidence="7">
    <location>
        <begin position="151"/>
        <end position="282"/>
    </location>
</feature>
<comment type="similarity">
    <text evidence="2">Belongs to the drug/metabolite transporter (DMT) superfamily. 10 TMS drug/metabolite exporter (DME) (TC 2.A.7.3) family.</text>
</comment>
<evidence type="ECO:0000256" key="2">
    <source>
        <dbReference type="ARBA" id="ARBA00009853"/>
    </source>
</evidence>
<dbReference type="STRING" id="1454373.ACMU_03620"/>
<protein>
    <submittedName>
        <fullName evidence="8">Membrane protein</fullName>
    </submittedName>
</protein>
<keyword evidence="9" id="KW-1185">Reference proteome</keyword>
<dbReference type="OrthoDB" id="9815809at2"/>
<feature type="transmembrane region" description="Helical" evidence="6">
    <location>
        <begin position="209"/>
        <end position="228"/>
    </location>
</feature>
<feature type="transmembrane region" description="Helical" evidence="6">
    <location>
        <begin position="240"/>
        <end position="259"/>
    </location>
</feature>
<dbReference type="Pfam" id="PF00892">
    <property type="entry name" value="EamA"/>
    <property type="match status" value="2"/>
</dbReference>
<dbReference type="InterPro" id="IPR000620">
    <property type="entry name" value="EamA_dom"/>
</dbReference>
<feature type="transmembrane region" description="Helical" evidence="6">
    <location>
        <begin position="123"/>
        <end position="141"/>
    </location>
</feature>
<dbReference type="Proteomes" id="UP000026249">
    <property type="component" value="Unassembled WGS sequence"/>
</dbReference>
<keyword evidence="3 6" id="KW-0812">Transmembrane</keyword>
<feature type="transmembrane region" description="Helical" evidence="6">
    <location>
        <begin position="69"/>
        <end position="89"/>
    </location>
</feature>
<evidence type="ECO:0000259" key="7">
    <source>
        <dbReference type="Pfam" id="PF00892"/>
    </source>
</evidence>
<evidence type="ECO:0000313" key="8">
    <source>
        <dbReference type="EMBL" id="KAJ54184.1"/>
    </source>
</evidence>
<dbReference type="PANTHER" id="PTHR22911:SF6">
    <property type="entry name" value="SOLUTE CARRIER FAMILY 35 MEMBER G1"/>
    <property type="match status" value="1"/>
</dbReference>
<feature type="transmembrane region" description="Helical" evidence="6">
    <location>
        <begin position="178"/>
        <end position="197"/>
    </location>
</feature>
<dbReference type="InterPro" id="IPR037185">
    <property type="entry name" value="EmrE-like"/>
</dbReference>
<feature type="transmembrane region" description="Helical" evidence="6">
    <location>
        <begin position="95"/>
        <end position="116"/>
    </location>
</feature>
<organism evidence="8 9">
    <name type="scientific">Actibacterium mucosum KCTC 23349</name>
    <dbReference type="NCBI Taxonomy" id="1454373"/>
    <lineage>
        <taxon>Bacteria</taxon>
        <taxon>Pseudomonadati</taxon>
        <taxon>Pseudomonadota</taxon>
        <taxon>Alphaproteobacteria</taxon>
        <taxon>Rhodobacterales</taxon>
        <taxon>Roseobacteraceae</taxon>
        <taxon>Actibacterium</taxon>
    </lineage>
</organism>
<reference evidence="8 9" key="1">
    <citation type="submission" date="2014-03" db="EMBL/GenBank/DDBJ databases">
        <title>Draft Genome Sequence of Actibacterium mucosum KCTC 23349, a Marine Alphaproteobacterium with Complex Ionic Requirements Isolated from Mediterranean Seawater at Malvarrosa Beach, Valencia, Spain.</title>
        <authorList>
            <person name="Arahal D.R."/>
            <person name="Shao Z."/>
            <person name="Lai Q."/>
            <person name="Pujalte M.J."/>
        </authorList>
    </citation>
    <scope>NUCLEOTIDE SEQUENCE [LARGE SCALE GENOMIC DNA]</scope>
    <source>
        <strain evidence="8 9">KCTC 23349</strain>
    </source>
</reference>
<sequence length="301" mass="32665">MQADRPFIGILFMLAFCMLAPLGDALAKWLSVTVPVAILLVVRFGAQVLFLLPLVWLNGYTLRLSRRHLGLLALRALLHIGGLGCMFLALRQMPLADAIAIAFVMPFIMLLLGHFVLHETVGVHRFAACAVGFLGTLMVIQPSFAKLGAVALLPLAVAVFFSLFMLVTRQMAKDMHAIVMQTISGGFATVLLLPLLLLPPEVAYALPDLRFDLLLLLGAIGTLAHLFMTWSLRFAPSATLAPMQYIEIPITTVVGLIVFSEFPNGLALAGICVTMAAGLYIILRERRASRSAPPEPDHVAE</sequence>
<accession>A0A037ZCF1</accession>
<evidence type="ECO:0000256" key="1">
    <source>
        <dbReference type="ARBA" id="ARBA00004141"/>
    </source>
</evidence>
<feature type="transmembrane region" description="Helical" evidence="6">
    <location>
        <begin position="147"/>
        <end position="166"/>
    </location>
</feature>
<comment type="caution">
    <text evidence="8">The sequence shown here is derived from an EMBL/GenBank/DDBJ whole genome shotgun (WGS) entry which is preliminary data.</text>
</comment>
<dbReference type="PANTHER" id="PTHR22911">
    <property type="entry name" value="ACYL-MALONYL CONDENSING ENZYME-RELATED"/>
    <property type="match status" value="1"/>
</dbReference>
<evidence type="ECO:0000256" key="5">
    <source>
        <dbReference type="ARBA" id="ARBA00023136"/>
    </source>
</evidence>
<evidence type="ECO:0000256" key="3">
    <source>
        <dbReference type="ARBA" id="ARBA00022692"/>
    </source>
</evidence>
<gene>
    <name evidence="8" type="ORF">ACMU_03620</name>
</gene>
<dbReference type="SUPFAM" id="SSF103481">
    <property type="entry name" value="Multidrug resistance efflux transporter EmrE"/>
    <property type="match status" value="2"/>
</dbReference>
<dbReference type="EMBL" id="JFKE01000010">
    <property type="protein sequence ID" value="KAJ54184.1"/>
    <property type="molecule type" value="Genomic_DNA"/>
</dbReference>
<dbReference type="RefSeq" id="WP_035262193.1">
    <property type="nucleotide sequence ID" value="NZ_JFKE01000010.1"/>
</dbReference>
<evidence type="ECO:0000256" key="4">
    <source>
        <dbReference type="ARBA" id="ARBA00022989"/>
    </source>
</evidence>
<comment type="subcellular location">
    <subcellularLocation>
        <location evidence="1">Membrane</location>
        <topology evidence="1">Multi-pass membrane protein</topology>
    </subcellularLocation>
</comment>
<keyword evidence="4 6" id="KW-1133">Transmembrane helix</keyword>
<keyword evidence="5 6" id="KW-0472">Membrane</keyword>
<evidence type="ECO:0000256" key="6">
    <source>
        <dbReference type="SAM" id="Phobius"/>
    </source>
</evidence>
<dbReference type="GO" id="GO:0016020">
    <property type="term" value="C:membrane"/>
    <property type="evidence" value="ECO:0007669"/>
    <property type="project" value="UniProtKB-SubCell"/>
</dbReference>
<feature type="transmembrane region" description="Helical" evidence="6">
    <location>
        <begin position="37"/>
        <end position="57"/>
    </location>
</feature>
<feature type="domain" description="EamA" evidence="7">
    <location>
        <begin position="8"/>
        <end position="140"/>
    </location>
</feature>
<name>A0A037ZCF1_9RHOB</name>